<dbReference type="Gene3D" id="3.90.1150.10">
    <property type="entry name" value="Aspartate Aminotransferase, domain 1"/>
    <property type="match status" value="1"/>
</dbReference>
<dbReference type="InterPro" id="IPR023012">
    <property type="entry name" value="GcvPB"/>
</dbReference>
<evidence type="ECO:0000256" key="1">
    <source>
        <dbReference type="ARBA" id="ARBA00003788"/>
    </source>
</evidence>
<dbReference type="InterPro" id="IPR000192">
    <property type="entry name" value="Aminotrans_V_dom"/>
</dbReference>
<dbReference type="GO" id="GO:0004375">
    <property type="term" value="F:glycine dehydrogenase (decarboxylating) activity"/>
    <property type="evidence" value="ECO:0007669"/>
    <property type="project" value="UniProtKB-EC"/>
</dbReference>
<dbReference type="SUPFAM" id="SSF53383">
    <property type="entry name" value="PLP-dependent transferases"/>
    <property type="match status" value="1"/>
</dbReference>
<feature type="domain" description="Glycine dehydrogenase C-terminal" evidence="8">
    <location>
        <begin position="351"/>
        <end position="451"/>
    </location>
</feature>
<evidence type="ECO:0000313" key="10">
    <source>
        <dbReference type="Proteomes" id="UP001254165"/>
    </source>
</evidence>
<protein>
    <recommendedName>
        <fullName evidence="5">Probable glycine dehydrogenase (decarboxylating) subunit 2</fullName>
        <ecNumber evidence="5">1.4.4.2</ecNumber>
    </recommendedName>
    <alternativeName>
        <fullName evidence="5">Glycine cleavage system P-protein subunit 2</fullName>
    </alternativeName>
    <alternativeName>
        <fullName evidence="5">Glycine decarboxylase subunit 2</fullName>
    </alternativeName>
    <alternativeName>
        <fullName evidence="5">Glycine dehydrogenase (aminomethyl-transferring) subunit 2</fullName>
    </alternativeName>
</protein>
<dbReference type="HAMAP" id="MF_00713">
    <property type="entry name" value="GcvPB"/>
    <property type="match status" value="1"/>
</dbReference>
<dbReference type="InterPro" id="IPR020581">
    <property type="entry name" value="GDC_P"/>
</dbReference>
<dbReference type="EC" id="1.4.4.2" evidence="5"/>
<dbReference type="PANTHER" id="PTHR11773:SF1">
    <property type="entry name" value="GLYCINE DEHYDROGENASE (DECARBOXYLATING), MITOCHONDRIAL"/>
    <property type="match status" value="1"/>
</dbReference>
<keyword evidence="10" id="KW-1185">Reference proteome</keyword>
<dbReference type="PANTHER" id="PTHR11773">
    <property type="entry name" value="GLYCINE DEHYDROGENASE, DECARBOXYLATING"/>
    <property type="match status" value="1"/>
</dbReference>
<comment type="function">
    <text evidence="1 5">The glycine cleavage system catalyzes the degradation of glycine. The P protein binds the alpha-amino group of glycine through its pyridoxal phosphate cofactor; CO(2) is released and the remaining methylamine moiety is then transferred to the lipoamide cofactor of the H protein.</text>
</comment>
<dbReference type="Pfam" id="PF00266">
    <property type="entry name" value="Aminotran_5"/>
    <property type="match status" value="1"/>
</dbReference>
<dbReference type="RefSeq" id="WP_315623868.1">
    <property type="nucleotide sequence ID" value="NZ_JAUHMF010000001.1"/>
</dbReference>
<dbReference type="Pfam" id="PF21478">
    <property type="entry name" value="GcvP2_C"/>
    <property type="match status" value="1"/>
</dbReference>
<dbReference type="Gene3D" id="6.20.440.10">
    <property type="match status" value="1"/>
</dbReference>
<comment type="subunit">
    <text evidence="5">The glycine cleavage system is composed of four proteins: P, T, L and H. In this organism, the P 'protein' is a heterodimer of two subunits.</text>
</comment>
<organism evidence="9 10">
    <name type="scientific">Thermanaerothrix solaris</name>
    <dbReference type="NCBI Taxonomy" id="3058434"/>
    <lineage>
        <taxon>Bacteria</taxon>
        <taxon>Bacillati</taxon>
        <taxon>Chloroflexota</taxon>
        <taxon>Anaerolineae</taxon>
        <taxon>Anaerolineales</taxon>
        <taxon>Anaerolineaceae</taxon>
        <taxon>Thermanaerothrix</taxon>
    </lineage>
</organism>
<dbReference type="InterPro" id="IPR015421">
    <property type="entry name" value="PyrdxlP-dep_Trfase_major"/>
</dbReference>
<evidence type="ECO:0000256" key="5">
    <source>
        <dbReference type="HAMAP-Rule" id="MF_00713"/>
    </source>
</evidence>
<feature type="domain" description="Aminotransferase class V" evidence="7">
    <location>
        <begin position="145"/>
        <end position="272"/>
    </location>
</feature>
<keyword evidence="3 5" id="KW-0560">Oxidoreductase</keyword>
<comment type="caution">
    <text evidence="9">The sequence shown here is derived from an EMBL/GenBank/DDBJ whole genome shotgun (WGS) entry which is preliminary data.</text>
</comment>
<evidence type="ECO:0000256" key="6">
    <source>
        <dbReference type="SAM" id="MobiDB-lite"/>
    </source>
</evidence>
<dbReference type="Proteomes" id="UP001254165">
    <property type="component" value="Unassembled WGS sequence"/>
</dbReference>
<dbReference type="CDD" id="cd00613">
    <property type="entry name" value="GDC-P"/>
    <property type="match status" value="1"/>
</dbReference>
<comment type="similarity">
    <text evidence="5">Belongs to the GcvP family. C-terminal subunit subfamily.</text>
</comment>
<dbReference type="NCBIfam" id="NF003346">
    <property type="entry name" value="PRK04366.1"/>
    <property type="match status" value="1"/>
</dbReference>
<dbReference type="InterPro" id="IPR049316">
    <property type="entry name" value="GDC-P_C"/>
</dbReference>
<evidence type="ECO:0000256" key="4">
    <source>
        <dbReference type="ARBA" id="ARBA00049026"/>
    </source>
</evidence>
<dbReference type="InterPro" id="IPR015422">
    <property type="entry name" value="PyrdxlP-dep_Trfase_small"/>
</dbReference>
<dbReference type="EMBL" id="JAUHMF010000001">
    <property type="protein sequence ID" value="MDT8897217.1"/>
    <property type="molecule type" value="Genomic_DNA"/>
</dbReference>
<evidence type="ECO:0000259" key="7">
    <source>
        <dbReference type="Pfam" id="PF00266"/>
    </source>
</evidence>
<gene>
    <name evidence="5 9" type="primary">gcvPB</name>
    <name evidence="9" type="ORF">QYE77_02985</name>
</gene>
<accession>A0ABU3NK49</accession>
<reference evidence="9 10" key="1">
    <citation type="submission" date="2023-07" db="EMBL/GenBank/DDBJ databases">
        <title>Novel species of Thermanaerothrix with wide hydrolytic capabilities.</title>
        <authorList>
            <person name="Zayulina K.S."/>
            <person name="Podosokorskaya O.A."/>
            <person name="Elcheninov A.G."/>
        </authorList>
    </citation>
    <scope>NUCLEOTIDE SEQUENCE [LARGE SCALE GENOMIC DNA]</scope>
    <source>
        <strain evidence="9 10">4228-RoL</strain>
    </source>
</reference>
<keyword evidence="2 5" id="KW-0663">Pyridoxal phosphate</keyword>
<dbReference type="Gene3D" id="3.40.640.10">
    <property type="entry name" value="Type I PLP-dependent aspartate aminotransferase-like (Major domain)"/>
    <property type="match status" value="1"/>
</dbReference>
<evidence type="ECO:0000256" key="3">
    <source>
        <dbReference type="ARBA" id="ARBA00023002"/>
    </source>
</evidence>
<proteinExistence type="inferred from homology"/>
<dbReference type="InterPro" id="IPR015424">
    <property type="entry name" value="PyrdxlP-dep_Trfase"/>
</dbReference>
<evidence type="ECO:0000256" key="2">
    <source>
        <dbReference type="ARBA" id="ARBA00022898"/>
    </source>
</evidence>
<comment type="cofactor">
    <cofactor evidence="5">
        <name>pyridoxal 5'-phosphate</name>
        <dbReference type="ChEBI" id="CHEBI:597326"/>
    </cofactor>
</comment>
<sequence>MTEPTLFELSSPGRRGVRFPEPDVPKSPLPEGLVRKDLPLPELAEVDVVRHFVRLSQKNYAVDYGLYPLGSCTMKYNPKINEDMARLPGFALAHPLQPIDTVQGSLALMYELQELLKEITGMGAVSLQPAAGAHGELTGVLIIRAYHKSRGDTKRTKILIPDSAHGTNPASSAMSGYEVVQLPSDKRGNVDLEALKAACDDTVAGLMLTNPNTLGLFEENVLEVTRIVHEAGGLVYGDGANLNALLGIARPGDMGFDILHLNLHKTFSTPHGGGGPGSGPVAVTEALAEFLPGPIVTILEEGTDEVPPLYGFKMPSRSIGRVKAFHGHFGMMVRAYTYIMMHGAEGLRKVAEHAVLNANYLLARLRHVYKVPYDRICKHEFVAEGVWDDAPDIHALDIAKRLIDYDFHPPTNYFPLIVREALMIEPTETESKQTLDKFADALIKIAEEAHTQPELLKSAPHNTPVGRLDEVKAAKELVLCCWFPEKETQPS</sequence>
<evidence type="ECO:0000313" key="9">
    <source>
        <dbReference type="EMBL" id="MDT8897217.1"/>
    </source>
</evidence>
<feature type="modified residue" description="N6-(pyridoxal phosphate)lysine" evidence="5">
    <location>
        <position position="265"/>
    </location>
</feature>
<name>A0ABU3NK49_9CHLR</name>
<evidence type="ECO:0000259" key="8">
    <source>
        <dbReference type="Pfam" id="PF21478"/>
    </source>
</evidence>
<feature type="region of interest" description="Disordered" evidence="6">
    <location>
        <begin position="1"/>
        <end position="30"/>
    </location>
</feature>
<comment type="catalytic activity">
    <reaction evidence="4 5">
        <text>N(6)-[(R)-lipoyl]-L-lysyl-[glycine-cleavage complex H protein] + glycine + H(+) = N(6)-[(R)-S(8)-aminomethyldihydrolipoyl]-L-lysyl-[glycine-cleavage complex H protein] + CO2</text>
        <dbReference type="Rhea" id="RHEA:24304"/>
        <dbReference type="Rhea" id="RHEA-COMP:10494"/>
        <dbReference type="Rhea" id="RHEA-COMP:10495"/>
        <dbReference type="ChEBI" id="CHEBI:15378"/>
        <dbReference type="ChEBI" id="CHEBI:16526"/>
        <dbReference type="ChEBI" id="CHEBI:57305"/>
        <dbReference type="ChEBI" id="CHEBI:83099"/>
        <dbReference type="ChEBI" id="CHEBI:83143"/>
        <dbReference type="EC" id="1.4.4.2"/>
    </reaction>
</comment>